<feature type="transmembrane region" description="Helical" evidence="4">
    <location>
        <begin position="417"/>
        <end position="439"/>
    </location>
</feature>
<evidence type="ECO:0000259" key="5">
    <source>
        <dbReference type="Pfam" id="PF02517"/>
    </source>
</evidence>
<feature type="transmembrane region" description="Helical" evidence="4">
    <location>
        <begin position="306"/>
        <end position="331"/>
    </location>
</feature>
<reference evidence="7 8" key="1">
    <citation type="submission" date="2023-04" db="EMBL/GenBank/DDBJ databases">
        <title>Genome Encyclopedia of Bacteria and Archaea VI: Functional Genomics of Type Strains.</title>
        <authorList>
            <person name="Whitman W."/>
        </authorList>
    </citation>
    <scope>NUCLEOTIDE SEQUENCE [LARGE SCALE GENOMIC DNA]</scope>
    <source>
        <strain evidence="7 8">SG_E_30_P1</strain>
    </source>
</reference>
<keyword evidence="7" id="KW-0378">Hydrolase</keyword>
<keyword evidence="7" id="KW-0645">Protease</keyword>
<keyword evidence="3" id="KW-0808">Transferase</keyword>
<dbReference type="GO" id="GO:0008233">
    <property type="term" value="F:peptidase activity"/>
    <property type="evidence" value="ECO:0007669"/>
    <property type="project" value="UniProtKB-KW"/>
</dbReference>
<dbReference type="Pfam" id="PF08241">
    <property type="entry name" value="Methyltransf_11"/>
    <property type="match status" value="1"/>
</dbReference>
<feature type="domain" description="CAAX prenyl protease 2/Lysostaphin resistance protein A-like" evidence="5">
    <location>
        <begin position="386"/>
        <end position="481"/>
    </location>
</feature>
<evidence type="ECO:0000259" key="6">
    <source>
        <dbReference type="Pfam" id="PF08241"/>
    </source>
</evidence>
<dbReference type="RefSeq" id="WP_322132714.1">
    <property type="nucleotide sequence ID" value="NZ_CP085036.1"/>
</dbReference>
<evidence type="ECO:0000256" key="1">
    <source>
        <dbReference type="ARBA" id="ARBA00008361"/>
    </source>
</evidence>
<evidence type="ECO:0000313" key="8">
    <source>
        <dbReference type="Proteomes" id="UP001160142"/>
    </source>
</evidence>
<keyword evidence="4" id="KW-0472">Membrane</keyword>
<dbReference type="SUPFAM" id="SSF53335">
    <property type="entry name" value="S-adenosyl-L-methionine-dependent methyltransferases"/>
    <property type="match status" value="1"/>
</dbReference>
<proteinExistence type="inferred from homology"/>
<feature type="domain" description="Methyltransferase type 11" evidence="6">
    <location>
        <begin position="40"/>
        <end position="128"/>
    </location>
</feature>
<name>A0ABT6KK44_9MICO</name>
<comment type="caution">
    <text evidence="7">The sequence shown here is derived from an EMBL/GenBank/DDBJ whole genome shotgun (WGS) entry which is preliminary data.</text>
</comment>
<organism evidence="7 8">
    <name type="scientific">Antiquaquibacter oligotrophicus</name>
    <dbReference type="NCBI Taxonomy" id="2880260"/>
    <lineage>
        <taxon>Bacteria</taxon>
        <taxon>Bacillati</taxon>
        <taxon>Actinomycetota</taxon>
        <taxon>Actinomycetes</taxon>
        <taxon>Micrococcales</taxon>
        <taxon>Microbacteriaceae</taxon>
        <taxon>Antiquaquibacter</taxon>
    </lineage>
</organism>
<feature type="transmembrane region" description="Helical" evidence="4">
    <location>
        <begin position="262"/>
        <end position="286"/>
    </location>
</feature>
<dbReference type="GO" id="GO:0008168">
    <property type="term" value="F:methyltransferase activity"/>
    <property type="evidence" value="ECO:0007669"/>
    <property type="project" value="UniProtKB-KW"/>
</dbReference>
<dbReference type="GO" id="GO:0006508">
    <property type="term" value="P:proteolysis"/>
    <property type="evidence" value="ECO:0007669"/>
    <property type="project" value="UniProtKB-KW"/>
</dbReference>
<evidence type="ECO:0000256" key="2">
    <source>
        <dbReference type="ARBA" id="ARBA00022603"/>
    </source>
</evidence>
<feature type="transmembrane region" description="Helical" evidence="4">
    <location>
        <begin position="445"/>
        <end position="465"/>
    </location>
</feature>
<dbReference type="Gene3D" id="3.40.50.150">
    <property type="entry name" value="Vaccinia Virus protein VP39"/>
    <property type="match status" value="1"/>
</dbReference>
<feature type="transmembrane region" description="Helical" evidence="4">
    <location>
        <begin position="472"/>
        <end position="492"/>
    </location>
</feature>
<evidence type="ECO:0000256" key="3">
    <source>
        <dbReference type="ARBA" id="ARBA00022679"/>
    </source>
</evidence>
<feature type="transmembrane region" description="Helical" evidence="4">
    <location>
        <begin position="378"/>
        <end position="397"/>
    </location>
</feature>
<sequence length="551" mass="59699">MSNPEATSFGAAVDVYDAARPEYPREALEWVVPRSAREVVDLGAGTGKFTRLIVESGRTTVAVDPDPVMLERLHTLLPTVDARPGTFEQIPLPDASVDAVVAAQSWHWADAEAGLTEVARVLRPGGTFGLVWNIRDDSVDWVAALGRTIGQSNAEARFEEVARVEPPFGELERAEFRWSTTVTRDDLVRLAASRSSYITADETERARVVAAIDELLATHPDTAGRSEFVLPYVTHCFRSRVSDPPLDYAHALSPARGWWRGALAIVVFVAAYLAVSAVLGAVGFAIEFARGELTLEQLESGLIPFTPVIMLVNNLSLAACIPLALVLQRLFFGARVGSLSSVVGRIRWRWMLRLALIIVPVWALYVGISIVVEPAGEVRIDAGVIIMLAIVVLTTPLQSAGEEYGARGLILRAAESWFRNPTVAFVVGLVISSAVFSLAHLAADWWLIAYYFVFGASAALAARLTGGLEAPVLVHATNNVLLFIPAVLYGQLEQGIDRSEGTGGPFMLFPMIMCVLAALISWRWGHRNGVVTTAPSPVPPRLRRAPAPRTA</sequence>
<gene>
    <name evidence="7" type="ORF">M2152_000540</name>
</gene>
<dbReference type="PANTHER" id="PTHR44942:SF4">
    <property type="entry name" value="METHYLTRANSFERASE TYPE 11 DOMAIN-CONTAINING PROTEIN"/>
    <property type="match status" value="1"/>
</dbReference>
<dbReference type="InterPro" id="IPR003675">
    <property type="entry name" value="Rce1/LyrA-like_dom"/>
</dbReference>
<keyword evidence="2 7" id="KW-0489">Methyltransferase</keyword>
<dbReference type="GO" id="GO:0032259">
    <property type="term" value="P:methylation"/>
    <property type="evidence" value="ECO:0007669"/>
    <property type="project" value="UniProtKB-KW"/>
</dbReference>
<keyword evidence="4" id="KW-1133">Transmembrane helix</keyword>
<accession>A0ABT6KK44</accession>
<dbReference type="InterPro" id="IPR029063">
    <property type="entry name" value="SAM-dependent_MTases_sf"/>
</dbReference>
<dbReference type="EMBL" id="JARXVQ010000001">
    <property type="protein sequence ID" value="MDH6180358.1"/>
    <property type="molecule type" value="Genomic_DNA"/>
</dbReference>
<dbReference type="Pfam" id="PF02517">
    <property type="entry name" value="Rce1-like"/>
    <property type="match status" value="1"/>
</dbReference>
<dbReference type="Proteomes" id="UP001160142">
    <property type="component" value="Unassembled WGS sequence"/>
</dbReference>
<keyword evidence="8" id="KW-1185">Reference proteome</keyword>
<evidence type="ECO:0000256" key="4">
    <source>
        <dbReference type="SAM" id="Phobius"/>
    </source>
</evidence>
<dbReference type="CDD" id="cd02440">
    <property type="entry name" value="AdoMet_MTases"/>
    <property type="match status" value="1"/>
</dbReference>
<feature type="transmembrane region" description="Helical" evidence="4">
    <location>
        <begin position="352"/>
        <end position="372"/>
    </location>
</feature>
<dbReference type="InterPro" id="IPR013216">
    <property type="entry name" value="Methyltransf_11"/>
</dbReference>
<dbReference type="InterPro" id="IPR051052">
    <property type="entry name" value="Diverse_substrate_MTase"/>
</dbReference>
<protein>
    <submittedName>
        <fullName evidence="7">Membrane protease YdiL (CAAX protease family)/SAM-dependent methyltransferase</fullName>
    </submittedName>
</protein>
<comment type="similarity">
    <text evidence="1">Belongs to the methyltransferase superfamily.</text>
</comment>
<dbReference type="PANTHER" id="PTHR44942">
    <property type="entry name" value="METHYLTRANSF_11 DOMAIN-CONTAINING PROTEIN"/>
    <property type="match status" value="1"/>
</dbReference>
<keyword evidence="4" id="KW-0812">Transmembrane</keyword>
<feature type="transmembrane region" description="Helical" evidence="4">
    <location>
        <begin position="504"/>
        <end position="522"/>
    </location>
</feature>
<evidence type="ECO:0000313" key="7">
    <source>
        <dbReference type="EMBL" id="MDH6180358.1"/>
    </source>
</evidence>